<evidence type="ECO:0000313" key="4">
    <source>
        <dbReference type="WBParaSite" id="SSLN_0000261701-mRNA-1"/>
    </source>
</evidence>
<dbReference type="WBParaSite" id="SSLN_0000261701-mRNA-1">
    <property type="protein sequence ID" value="SSLN_0000261701-mRNA-1"/>
    <property type="gene ID" value="SSLN_0000261701"/>
</dbReference>
<gene>
    <name evidence="2" type="ORF">SSLN_LOCUS2530</name>
</gene>
<evidence type="ECO:0000313" key="2">
    <source>
        <dbReference type="EMBL" id="VDL88915.1"/>
    </source>
</evidence>
<evidence type="ECO:0000313" key="3">
    <source>
        <dbReference type="Proteomes" id="UP000275846"/>
    </source>
</evidence>
<accession>A0A183SE82</accession>
<dbReference type="OrthoDB" id="197735at2759"/>
<proteinExistence type="predicted"/>
<name>A0A183SE82_SCHSO</name>
<feature type="compositionally biased region" description="Polar residues" evidence="1">
    <location>
        <begin position="68"/>
        <end position="83"/>
    </location>
</feature>
<evidence type="ECO:0000256" key="1">
    <source>
        <dbReference type="SAM" id="MobiDB-lite"/>
    </source>
</evidence>
<dbReference type="Proteomes" id="UP000275846">
    <property type="component" value="Unassembled WGS sequence"/>
</dbReference>
<organism evidence="4">
    <name type="scientific">Schistocephalus solidus</name>
    <name type="common">Tapeworm</name>
    <dbReference type="NCBI Taxonomy" id="70667"/>
    <lineage>
        <taxon>Eukaryota</taxon>
        <taxon>Metazoa</taxon>
        <taxon>Spiralia</taxon>
        <taxon>Lophotrochozoa</taxon>
        <taxon>Platyhelminthes</taxon>
        <taxon>Cestoda</taxon>
        <taxon>Eucestoda</taxon>
        <taxon>Diphyllobothriidea</taxon>
        <taxon>Diphyllobothriidae</taxon>
        <taxon>Schistocephalus</taxon>
    </lineage>
</organism>
<protein>
    <submittedName>
        <fullName evidence="2 4">Uncharacterized protein</fullName>
    </submittedName>
</protein>
<dbReference type="EMBL" id="UYSU01032276">
    <property type="protein sequence ID" value="VDL88915.1"/>
    <property type="molecule type" value="Genomic_DNA"/>
</dbReference>
<dbReference type="AlphaFoldDB" id="A0A183SE82"/>
<feature type="region of interest" description="Disordered" evidence="1">
    <location>
        <begin position="62"/>
        <end position="83"/>
    </location>
</feature>
<reference evidence="4" key="1">
    <citation type="submission" date="2016-06" db="UniProtKB">
        <authorList>
            <consortium name="WormBaseParasite"/>
        </authorList>
    </citation>
    <scope>IDENTIFICATION</scope>
</reference>
<reference evidence="2 3" key="2">
    <citation type="submission" date="2018-11" db="EMBL/GenBank/DDBJ databases">
        <authorList>
            <consortium name="Pathogen Informatics"/>
        </authorList>
    </citation>
    <scope>NUCLEOTIDE SEQUENCE [LARGE SCALE GENOMIC DNA]</scope>
    <source>
        <strain evidence="2 3">NST_G2</strain>
    </source>
</reference>
<keyword evidence="3" id="KW-1185">Reference proteome</keyword>
<sequence length="106" mass="11706">MSTVCSTEAGQLSDAEVVTAADELIYAYYVHDLAPKQQHQNFTQQGVERLTFHVCEIVRGHVKKEPSQPDSQTTSQPLHTTHIGLTTRSELSRQLATFQATALIAP</sequence>